<organism evidence="1 2">
    <name type="scientific">Paenibacillus lutrae</name>
    <dbReference type="NCBI Taxonomy" id="2078573"/>
    <lineage>
        <taxon>Bacteria</taxon>
        <taxon>Bacillati</taxon>
        <taxon>Bacillota</taxon>
        <taxon>Bacilli</taxon>
        <taxon>Bacillales</taxon>
        <taxon>Paenibacillaceae</taxon>
        <taxon>Paenibacillus</taxon>
    </lineage>
</organism>
<keyword evidence="2" id="KW-1185">Reference proteome</keyword>
<accession>A0A7X3K063</accession>
<evidence type="ECO:0008006" key="3">
    <source>
        <dbReference type="Google" id="ProtNLM"/>
    </source>
</evidence>
<name>A0A7X3K063_9BACL</name>
<evidence type="ECO:0000313" key="1">
    <source>
        <dbReference type="EMBL" id="MVP00790.1"/>
    </source>
</evidence>
<evidence type="ECO:0000313" key="2">
    <source>
        <dbReference type="Proteomes" id="UP000490800"/>
    </source>
</evidence>
<dbReference type="Proteomes" id="UP000490800">
    <property type="component" value="Unassembled WGS sequence"/>
</dbReference>
<proteinExistence type="predicted"/>
<dbReference type="RefSeq" id="WP_157336609.1">
    <property type="nucleotide sequence ID" value="NZ_RHLK01000008.1"/>
</dbReference>
<protein>
    <recommendedName>
        <fullName evidence="3">Zinc ribbon domain-containing protein</fullName>
    </recommendedName>
</protein>
<dbReference type="OrthoDB" id="2606895at2"/>
<reference evidence="1 2" key="1">
    <citation type="journal article" date="2019" name="Microorganisms">
        <title>Paenibacillus lutrae sp. nov., A Chitinolytic Species Isolated from A River Otter in Castril Natural Park, Granada, Spain.</title>
        <authorList>
            <person name="Rodriguez M."/>
            <person name="Reina J.C."/>
            <person name="Bejar V."/>
            <person name="Llamas I."/>
        </authorList>
    </citation>
    <scope>NUCLEOTIDE SEQUENCE [LARGE SCALE GENOMIC DNA]</scope>
    <source>
        <strain evidence="1 2">N10</strain>
    </source>
</reference>
<comment type="caution">
    <text evidence="1">The sequence shown here is derived from an EMBL/GenBank/DDBJ whole genome shotgun (WGS) entry which is preliminary data.</text>
</comment>
<dbReference type="EMBL" id="RHLK01000008">
    <property type="protein sequence ID" value="MVP00790.1"/>
    <property type="molecule type" value="Genomic_DNA"/>
</dbReference>
<gene>
    <name evidence="1" type="ORF">EDM21_14865</name>
</gene>
<sequence>MATVVLHKVTGKVYLLLGTGYGAYYSESPSFIGGALFPHERSGEIPVAAVCTKEGVIEWMYTDELQVVEVDGIPVSELYGRIQGKYELAPAAAGHDETQEGEPAYENCPGCGRVVPSTERVCPGCGLTLISEEGEEER</sequence>
<dbReference type="AlphaFoldDB" id="A0A7X3K063"/>